<protein>
    <submittedName>
        <fullName evidence="3">Glycosyltransferase family 4 protein</fullName>
        <ecNumber evidence="3">2.4.-.-</ecNumber>
    </submittedName>
</protein>
<dbReference type="GO" id="GO:0016757">
    <property type="term" value="F:glycosyltransferase activity"/>
    <property type="evidence" value="ECO:0007669"/>
    <property type="project" value="UniProtKB-KW"/>
</dbReference>
<dbReference type="SUPFAM" id="SSF53756">
    <property type="entry name" value="UDP-Glycosyltransferase/glycogen phosphorylase"/>
    <property type="match status" value="1"/>
</dbReference>
<dbReference type="Pfam" id="PF13439">
    <property type="entry name" value="Glyco_transf_4"/>
    <property type="match status" value="1"/>
</dbReference>
<dbReference type="PANTHER" id="PTHR12526">
    <property type="entry name" value="GLYCOSYLTRANSFERASE"/>
    <property type="match status" value="1"/>
</dbReference>
<proteinExistence type="predicted"/>
<feature type="domain" description="Glycosyl transferase family 1" evidence="1">
    <location>
        <begin position="185"/>
        <end position="357"/>
    </location>
</feature>
<dbReference type="EMBL" id="JBHSMJ010000029">
    <property type="protein sequence ID" value="MFC5450857.1"/>
    <property type="molecule type" value="Genomic_DNA"/>
</dbReference>
<keyword evidence="3" id="KW-0808">Transferase</keyword>
<feature type="domain" description="Glycosyltransferase subfamily 4-like N-terminal" evidence="2">
    <location>
        <begin position="28"/>
        <end position="167"/>
    </location>
</feature>
<name>A0ABW0KDP1_9BACL</name>
<dbReference type="InterPro" id="IPR001296">
    <property type="entry name" value="Glyco_trans_1"/>
</dbReference>
<evidence type="ECO:0000313" key="4">
    <source>
        <dbReference type="Proteomes" id="UP001596044"/>
    </source>
</evidence>
<gene>
    <name evidence="3" type="ORF">ACFPOG_21615</name>
</gene>
<keyword evidence="4" id="KW-1185">Reference proteome</keyword>
<dbReference type="Proteomes" id="UP001596044">
    <property type="component" value="Unassembled WGS sequence"/>
</dbReference>
<dbReference type="InterPro" id="IPR028098">
    <property type="entry name" value="Glyco_trans_4-like_N"/>
</dbReference>
<accession>A0ABW0KDP1</accession>
<evidence type="ECO:0000259" key="1">
    <source>
        <dbReference type="Pfam" id="PF00534"/>
    </source>
</evidence>
<evidence type="ECO:0000259" key="2">
    <source>
        <dbReference type="Pfam" id="PF13439"/>
    </source>
</evidence>
<evidence type="ECO:0000313" key="3">
    <source>
        <dbReference type="EMBL" id="MFC5450857.1"/>
    </source>
</evidence>
<comment type="caution">
    <text evidence="3">The sequence shown here is derived from an EMBL/GenBank/DDBJ whole genome shotgun (WGS) entry which is preliminary data.</text>
</comment>
<dbReference type="CDD" id="cd03801">
    <property type="entry name" value="GT4_PimA-like"/>
    <property type="match status" value="1"/>
</dbReference>
<reference evidence="4" key="1">
    <citation type="journal article" date="2019" name="Int. J. Syst. Evol. Microbiol.">
        <title>The Global Catalogue of Microorganisms (GCM) 10K type strain sequencing project: providing services to taxonomists for standard genome sequencing and annotation.</title>
        <authorList>
            <consortium name="The Broad Institute Genomics Platform"/>
            <consortium name="The Broad Institute Genome Sequencing Center for Infectious Disease"/>
            <person name="Wu L."/>
            <person name="Ma J."/>
        </authorList>
    </citation>
    <scope>NUCLEOTIDE SEQUENCE [LARGE SCALE GENOMIC DNA]</scope>
    <source>
        <strain evidence="4">KACC 11904</strain>
    </source>
</reference>
<dbReference type="RefSeq" id="WP_270878865.1">
    <property type="nucleotide sequence ID" value="NZ_JAQFVF010000022.1"/>
</dbReference>
<dbReference type="EC" id="2.4.-.-" evidence="3"/>
<sequence length="383" mass="43197">MKLAMICTERLPVPPLRGGAIQIFMNGVAPYLAAKHALTIYCIDDPELPDRETVHGVRYIRVPREDYELQVAKQLALEEVPYDLIHVCNRPKHLLLYKHAMPSSRFVVSLHNEMFKEAKISRQIGELAIQIADGIMTVSDYIGRTITDRLPSAKPKISTVYSGIDLDIYRPIWDANVQPLRSALRQQFGVDHNKVVLFVGRLSKVKGPDVLIQAMEQVIHKHSDAVLVIVGSRWFSDDRMDEYTLKLRHLAEALGENRVVFTNFVAPSQIPEHFLLGDLFVCCSQWEEPLARVHYEAMGAGLPIVTTRRGGNPEIFDHMVNGIVIDDFTNPQAFAEAINYLFDHAEEASRLAQAGRATAEANYGFQHVAQRLEQLYEQAISSS</sequence>
<dbReference type="Gene3D" id="3.40.50.2000">
    <property type="entry name" value="Glycogen Phosphorylase B"/>
    <property type="match status" value="2"/>
</dbReference>
<keyword evidence="3" id="KW-0328">Glycosyltransferase</keyword>
<dbReference type="PANTHER" id="PTHR12526:SF638">
    <property type="entry name" value="SPORE COAT PROTEIN SA"/>
    <property type="match status" value="1"/>
</dbReference>
<organism evidence="3 4">
    <name type="scientific">Paenibacillus aestuarii</name>
    <dbReference type="NCBI Taxonomy" id="516965"/>
    <lineage>
        <taxon>Bacteria</taxon>
        <taxon>Bacillati</taxon>
        <taxon>Bacillota</taxon>
        <taxon>Bacilli</taxon>
        <taxon>Bacillales</taxon>
        <taxon>Paenibacillaceae</taxon>
        <taxon>Paenibacillus</taxon>
    </lineage>
</organism>
<dbReference type="Pfam" id="PF00534">
    <property type="entry name" value="Glycos_transf_1"/>
    <property type="match status" value="1"/>
</dbReference>